<comment type="caution">
    <text evidence="1">The sequence shown here is derived from an EMBL/GenBank/DDBJ whole genome shotgun (WGS) entry which is preliminary data.</text>
</comment>
<name>A0ABQ4ZVI3_9ASTR</name>
<accession>A0ABQ4ZVI3</accession>
<protein>
    <submittedName>
        <fullName evidence="1">Uncharacterized protein</fullName>
    </submittedName>
</protein>
<reference evidence="1" key="2">
    <citation type="submission" date="2022-01" db="EMBL/GenBank/DDBJ databases">
        <authorList>
            <person name="Yamashiro T."/>
            <person name="Shiraishi A."/>
            <person name="Satake H."/>
            <person name="Nakayama K."/>
        </authorList>
    </citation>
    <scope>NUCLEOTIDE SEQUENCE</scope>
</reference>
<sequence>MPVSWRGSYTWIVVAAMDSRERESLTSATSTGAHCAYWLYIHVCAFSGRLWHILCDMSMVKSDVFVTRTTVFPSLLEKPTTRKDQRINRKPEKLMISLQLCCFQAFAAGMIMSEDDRLRTSNHAIADAYRSESRLEKVLINK</sequence>
<organism evidence="1 2">
    <name type="scientific">Tanacetum coccineum</name>
    <dbReference type="NCBI Taxonomy" id="301880"/>
    <lineage>
        <taxon>Eukaryota</taxon>
        <taxon>Viridiplantae</taxon>
        <taxon>Streptophyta</taxon>
        <taxon>Embryophyta</taxon>
        <taxon>Tracheophyta</taxon>
        <taxon>Spermatophyta</taxon>
        <taxon>Magnoliopsida</taxon>
        <taxon>eudicotyledons</taxon>
        <taxon>Gunneridae</taxon>
        <taxon>Pentapetalae</taxon>
        <taxon>asterids</taxon>
        <taxon>campanulids</taxon>
        <taxon>Asterales</taxon>
        <taxon>Asteraceae</taxon>
        <taxon>Asteroideae</taxon>
        <taxon>Anthemideae</taxon>
        <taxon>Anthemidinae</taxon>
        <taxon>Tanacetum</taxon>
    </lineage>
</organism>
<dbReference type="Proteomes" id="UP001151760">
    <property type="component" value="Unassembled WGS sequence"/>
</dbReference>
<reference evidence="1" key="1">
    <citation type="journal article" date="2022" name="Int. J. Mol. Sci.">
        <title>Draft Genome of Tanacetum Coccineum: Genomic Comparison of Closely Related Tanacetum-Family Plants.</title>
        <authorList>
            <person name="Yamashiro T."/>
            <person name="Shiraishi A."/>
            <person name="Nakayama K."/>
            <person name="Satake H."/>
        </authorList>
    </citation>
    <scope>NUCLEOTIDE SEQUENCE</scope>
</reference>
<proteinExistence type="predicted"/>
<gene>
    <name evidence="1" type="ORF">Tco_0800329</name>
</gene>
<keyword evidence="2" id="KW-1185">Reference proteome</keyword>
<evidence type="ECO:0000313" key="2">
    <source>
        <dbReference type="Proteomes" id="UP001151760"/>
    </source>
</evidence>
<dbReference type="EMBL" id="BQNB010011651">
    <property type="protein sequence ID" value="GJS93361.1"/>
    <property type="molecule type" value="Genomic_DNA"/>
</dbReference>
<evidence type="ECO:0000313" key="1">
    <source>
        <dbReference type="EMBL" id="GJS93361.1"/>
    </source>
</evidence>